<evidence type="ECO:0000256" key="13">
    <source>
        <dbReference type="RuleBase" id="RU000461"/>
    </source>
</evidence>
<dbReference type="InterPro" id="IPR050364">
    <property type="entry name" value="Cytochrome_P450_fung"/>
</dbReference>
<keyword evidence="6" id="KW-0812">Transmembrane</keyword>
<keyword evidence="8" id="KW-1133">Transmembrane helix</keyword>
<evidence type="ECO:0000256" key="5">
    <source>
        <dbReference type="ARBA" id="ARBA00022617"/>
    </source>
</evidence>
<protein>
    <recommendedName>
        <fullName evidence="16">Cytochrome P450</fullName>
    </recommendedName>
</protein>
<dbReference type="PRINTS" id="PR00463">
    <property type="entry name" value="EP450I"/>
</dbReference>
<keyword evidence="12" id="KW-0472">Membrane</keyword>
<evidence type="ECO:0000256" key="7">
    <source>
        <dbReference type="ARBA" id="ARBA00022723"/>
    </source>
</evidence>
<dbReference type="Proteomes" id="UP001212997">
    <property type="component" value="Unassembled WGS sequence"/>
</dbReference>
<gene>
    <name evidence="14" type="ORF">NLI96_g1780</name>
</gene>
<dbReference type="GO" id="GO:0020037">
    <property type="term" value="F:heme binding"/>
    <property type="evidence" value="ECO:0007669"/>
    <property type="project" value="InterPro"/>
</dbReference>
<comment type="cofactor">
    <cofactor evidence="1">
        <name>heme</name>
        <dbReference type="ChEBI" id="CHEBI:30413"/>
    </cofactor>
</comment>
<comment type="caution">
    <text evidence="14">The sequence shown here is derived from an EMBL/GenBank/DDBJ whole genome shotgun (WGS) entry which is preliminary data.</text>
</comment>
<dbReference type="AlphaFoldDB" id="A0AAD5VCA1"/>
<evidence type="ECO:0000313" key="15">
    <source>
        <dbReference type="Proteomes" id="UP001212997"/>
    </source>
</evidence>
<dbReference type="Pfam" id="PF00067">
    <property type="entry name" value="p450"/>
    <property type="match status" value="1"/>
</dbReference>
<dbReference type="GO" id="GO:0016020">
    <property type="term" value="C:membrane"/>
    <property type="evidence" value="ECO:0007669"/>
    <property type="project" value="UniProtKB-SubCell"/>
</dbReference>
<keyword evidence="5 13" id="KW-0349">Heme</keyword>
<dbReference type="Gene3D" id="1.10.630.10">
    <property type="entry name" value="Cytochrome P450"/>
    <property type="match status" value="2"/>
</dbReference>
<dbReference type="InterPro" id="IPR001128">
    <property type="entry name" value="Cyt_P450"/>
</dbReference>
<keyword evidence="7 13" id="KW-0479">Metal-binding</keyword>
<dbReference type="GO" id="GO:0004497">
    <property type="term" value="F:monooxygenase activity"/>
    <property type="evidence" value="ECO:0007669"/>
    <property type="project" value="UniProtKB-KW"/>
</dbReference>
<evidence type="ECO:0000313" key="14">
    <source>
        <dbReference type="EMBL" id="KAJ3489947.1"/>
    </source>
</evidence>
<dbReference type="PROSITE" id="PS00086">
    <property type="entry name" value="CYTOCHROME_P450"/>
    <property type="match status" value="1"/>
</dbReference>
<evidence type="ECO:0000256" key="9">
    <source>
        <dbReference type="ARBA" id="ARBA00023002"/>
    </source>
</evidence>
<evidence type="ECO:0000256" key="12">
    <source>
        <dbReference type="ARBA" id="ARBA00023136"/>
    </source>
</evidence>
<dbReference type="InterPro" id="IPR036396">
    <property type="entry name" value="Cyt_P450_sf"/>
</dbReference>
<keyword evidence="9 13" id="KW-0560">Oxidoreductase</keyword>
<reference evidence="14" key="1">
    <citation type="submission" date="2022-07" db="EMBL/GenBank/DDBJ databases">
        <title>Genome Sequence of Physisporinus lineatus.</title>
        <authorList>
            <person name="Buettner E."/>
        </authorList>
    </citation>
    <scope>NUCLEOTIDE SEQUENCE</scope>
    <source>
        <strain evidence="14">VT162</strain>
    </source>
</reference>
<dbReference type="PANTHER" id="PTHR46300">
    <property type="entry name" value="P450, PUTATIVE (EUROFUNG)-RELATED-RELATED"/>
    <property type="match status" value="1"/>
</dbReference>
<dbReference type="PANTHER" id="PTHR46300:SF1">
    <property type="entry name" value="P450, PUTATIVE (EUROFUNG)-RELATED"/>
    <property type="match status" value="1"/>
</dbReference>
<comment type="similarity">
    <text evidence="4 13">Belongs to the cytochrome P450 family.</text>
</comment>
<evidence type="ECO:0000256" key="2">
    <source>
        <dbReference type="ARBA" id="ARBA00004370"/>
    </source>
</evidence>
<sequence length="288" mass="32044">MRRGYSFSPNSHLPFSLDDPLTLLPRYAASVVMSITYGKTTPVHYTDPEVLKIEAVALRVSGAFPVGKGWVDRFPFLRFFPIPEVLRLRRYHREELALFNSQLDTVRKRITSGEDVPPNVVTRLWENQEDYGITDDELSYLTGSMFGAGSGTTASALSFVNMAAALFPKDWARVQAQVDEVVGHSRCRITGNLKMFGFGYGRRVCPGQAIAERSLFINTALMAWALDFKEDSSTPIDTMGFTGTAVIRLYPFKLTATMKALVVIVNQAEAERVQQAVFNVEGLCIVAL</sequence>
<evidence type="ECO:0000256" key="8">
    <source>
        <dbReference type="ARBA" id="ARBA00022989"/>
    </source>
</evidence>
<keyword evidence="15" id="KW-1185">Reference proteome</keyword>
<comment type="subcellular location">
    <subcellularLocation>
        <location evidence="2">Membrane</location>
    </subcellularLocation>
</comment>
<evidence type="ECO:0000256" key="3">
    <source>
        <dbReference type="ARBA" id="ARBA00005179"/>
    </source>
</evidence>
<evidence type="ECO:0000256" key="10">
    <source>
        <dbReference type="ARBA" id="ARBA00023004"/>
    </source>
</evidence>
<accession>A0AAD5VCA1</accession>
<evidence type="ECO:0000256" key="1">
    <source>
        <dbReference type="ARBA" id="ARBA00001971"/>
    </source>
</evidence>
<dbReference type="InterPro" id="IPR017972">
    <property type="entry name" value="Cyt_P450_CS"/>
</dbReference>
<organism evidence="14 15">
    <name type="scientific">Meripilus lineatus</name>
    <dbReference type="NCBI Taxonomy" id="2056292"/>
    <lineage>
        <taxon>Eukaryota</taxon>
        <taxon>Fungi</taxon>
        <taxon>Dikarya</taxon>
        <taxon>Basidiomycota</taxon>
        <taxon>Agaricomycotina</taxon>
        <taxon>Agaricomycetes</taxon>
        <taxon>Polyporales</taxon>
        <taxon>Meripilaceae</taxon>
        <taxon>Meripilus</taxon>
    </lineage>
</organism>
<name>A0AAD5VCA1_9APHY</name>
<dbReference type="InterPro" id="IPR002401">
    <property type="entry name" value="Cyt_P450_E_grp-I"/>
</dbReference>
<evidence type="ECO:0000256" key="4">
    <source>
        <dbReference type="ARBA" id="ARBA00010617"/>
    </source>
</evidence>
<dbReference type="GO" id="GO:0005506">
    <property type="term" value="F:iron ion binding"/>
    <property type="evidence" value="ECO:0007669"/>
    <property type="project" value="InterPro"/>
</dbReference>
<evidence type="ECO:0008006" key="16">
    <source>
        <dbReference type="Google" id="ProtNLM"/>
    </source>
</evidence>
<dbReference type="EMBL" id="JANAWD010000036">
    <property type="protein sequence ID" value="KAJ3489947.1"/>
    <property type="molecule type" value="Genomic_DNA"/>
</dbReference>
<comment type="pathway">
    <text evidence="3">Secondary metabolite biosynthesis.</text>
</comment>
<keyword evidence="11 13" id="KW-0503">Monooxygenase</keyword>
<keyword evidence="10 13" id="KW-0408">Iron</keyword>
<dbReference type="SUPFAM" id="SSF48264">
    <property type="entry name" value="Cytochrome P450"/>
    <property type="match status" value="1"/>
</dbReference>
<dbReference type="GO" id="GO:0016705">
    <property type="term" value="F:oxidoreductase activity, acting on paired donors, with incorporation or reduction of molecular oxygen"/>
    <property type="evidence" value="ECO:0007669"/>
    <property type="project" value="InterPro"/>
</dbReference>
<proteinExistence type="inferred from homology"/>
<evidence type="ECO:0000256" key="6">
    <source>
        <dbReference type="ARBA" id="ARBA00022692"/>
    </source>
</evidence>
<evidence type="ECO:0000256" key="11">
    <source>
        <dbReference type="ARBA" id="ARBA00023033"/>
    </source>
</evidence>